<dbReference type="InterPro" id="IPR000210">
    <property type="entry name" value="BTB/POZ_dom"/>
</dbReference>
<feature type="domain" description="BTB" evidence="4">
    <location>
        <begin position="24"/>
        <end position="107"/>
    </location>
</feature>
<dbReference type="ExpressionAtlas" id="A0A654F0J8">
    <property type="expression patterns" value="baseline and differential"/>
</dbReference>
<comment type="function">
    <text evidence="1">May act as a substrate-specific adapter of an E3 ubiquitin-protein ligase complex (CUL3-RBX1-BTB) which mediates the ubiquitination and subsequent proteasomal degradation of target proteins.</text>
</comment>
<dbReference type="EMBL" id="CACRSJ010000105">
    <property type="protein sequence ID" value="VYS55069.1"/>
    <property type="molecule type" value="Genomic_DNA"/>
</dbReference>
<evidence type="ECO:0000256" key="1">
    <source>
        <dbReference type="ARBA" id="ARBA00002668"/>
    </source>
</evidence>
<evidence type="ECO:0000313" key="6">
    <source>
        <dbReference type="Proteomes" id="UP000426265"/>
    </source>
</evidence>
<dbReference type="Proteomes" id="UP000426265">
    <property type="component" value="Unassembled WGS sequence"/>
</dbReference>
<dbReference type="Pfam" id="PF00651">
    <property type="entry name" value="BTB"/>
    <property type="match status" value="1"/>
</dbReference>
<dbReference type="PROSITE" id="PS50097">
    <property type="entry name" value="BTB"/>
    <property type="match status" value="1"/>
</dbReference>
<organism evidence="5 6">
    <name type="scientific">Arabidopsis thaliana</name>
    <name type="common">Mouse-ear cress</name>
    <dbReference type="NCBI Taxonomy" id="3702"/>
    <lineage>
        <taxon>Eukaryota</taxon>
        <taxon>Viridiplantae</taxon>
        <taxon>Streptophyta</taxon>
        <taxon>Embryophyta</taxon>
        <taxon>Tracheophyta</taxon>
        <taxon>Spermatophyta</taxon>
        <taxon>Magnoliopsida</taxon>
        <taxon>eudicotyledons</taxon>
        <taxon>Gunneridae</taxon>
        <taxon>Pentapetalae</taxon>
        <taxon>rosids</taxon>
        <taxon>malvids</taxon>
        <taxon>Brassicales</taxon>
        <taxon>Brassicaceae</taxon>
        <taxon>Camelineae</taxon>
        <taxon>Arabidopsis</taxon>
    </lineage>
</organism>
<accession>A0A654F0J8</accession>
<dbReference type="CDD" id="cd18186">
    <property type="entry name" value="BTB_POZ_ZBTB_KLHL-like"/>
    <property type="match status" value="1"/>
</dbReference>
<sequence>MATQSNKEAFLGGFKKLLNEQWQADVRLKAGDSDETTSIFAHKLVLVSLLPLLFYLSSSNYREKWQDQRCKKILESDEFKASSKQMETVTLSEMKHEELEAFVEFIYRVDGSICSASLKKHARSLFHAADKYEIPHLRDLCRNELISSLNSSNALSILELAQIPFDKALNDPAFTTIITNISTIASGDEFKLFVANHPNLAVDIMKASITRLSTSRKICGYCNRYY</sequence>
<dbReference type="Gene3D" id="1.25.40.420">
    <property type="match status" value="1"/>
</dbReference>
<dbReference type="SMART" id="SM00225">
    <property type="entry name" value="BTB"/>
    <property type="match status" value="1"/>
</dbReference>
<dbReference type="InterPro" id="IPR044784">
    <property type="entry name" value="At1g01640-like"/>
</dbReference>
<dbReference type="UniPathway" id="UPA00143"/>
<dbReference type="InterPro" id="IPR011333">
    <property type="entry name" value="SKP1/BTB/POZ_sf"/>
</dbReference>
<dbReference type="GO" id="GO:0016567">
    <property type="term" value="P:protein ubiquitination"/>
    <property type="evidence" value="ECO:0007669"/>
    <property type="project" value="UniProtKB-UniPathway"/>
</dbReference>
<comment type="pathway">
    <text evidence="2">Protein modification; protein ubiquitination.</text>
</comment>
<dbReference type="Gene3D" id="3.30.710.10">
    <property type="entry name" value="Potassium Channel Kv1.1, Chain A"/>
    <property type="match status" value="1"/>
</dbReference>
<evidence type="ECO:0000313" key="5">
    <source>
        <dbReference type="EMBL" id="VYS55069.1"/>
    </source>
</evidence>
<keyword evidence="3" id="KW-0833">Ubl conjugation pathway</keyword>
<proteinExistence type="predicted"/>
<dbReference type="SUPFAM" id="SSF54695">
    <property type="entry name" value="POZ domain"/>
    <property type="match status" value="1"/>
</dbReference>
<dbReference type="PANTHER" id="PTHR47274">
    <property type="entry name" value="BTB/POZ DOMAIN CONTAINING PROTEIN, EXPRESSED-RELATED"/>
    <property type="match status" value="1"/>
</dbReference>
<dbReference type="PANTHER" id="PTHR47274:SF3">
    <property type="entry name" value="BTB DOMAIN-CONTAINING PROTEIN"/>
    <property type="match status" value="1"/>
</dbReference>
<protein>
    <recommendedName>
        <fullName evidence="4">BTB domain-containing protein</fullName>
    </recommendedName>
</protein>
<evidence type="ECO:0000259" key="4">
    <source>
        <dbReference type="PROSITE" id="PS50097"/>
    </source>
</evidence>
<gene>
    <name evidence="5" type="ORF">AN1_LOCUS10524</name>
</gene>
<dbReference type="AlphaFoldDB" id="A0A654F0J8"/>
<evidence type="ECO:0000256" key="2">
    <source>
        <dbReference type="ARBA" id="ARBA00004906"/>
    </source>
</evidence>
<reference evidence="5 6" key="1">
    <citation type="submission" date="2019-11" db="EMBL/GenBank/DDBJ databases">
        <authorList>
            <person name="Jiao W.-B."/>
            <person name="Schneeberger K."/>
        </authorList>
    </citation>
    <scope>NUCLEOTIDE SEQUENCE [LARGE SCALE GENOMIC DNA]</scope>
    <source>
        <strain evidence="6">cv. An-1</strain>
    </source>
</reference>
<evidence type="ECO:0000256" key="3">
    <source>
        <dbReference type="ARBA" id="ARBA00022786"/>
    </source>
</evidence>
<name>A0A654F0J8_ARATH</name>